<dbReference type="PANTHER" id="PTHR11773">
    <property type="entry name" value="GLYCINE DEHYDROGENASE, DECARBOXYLATING"/>
    <property type="match status" value="1"/>
</dbReference>
<dbReference type="GO" id="GO:0016594">
    <property type="term" value="F:glycine binding"/>
    <property type="evidence" value="ECO:0007669"/>
    <property type="project" value="TreeGrafter"/>
</dbReference>
<evidence type="ECO:0000259" key="6">
    <source>
        <dbReference type="Pfam" id="PF02347"/>
    </source>
</evidence>
<dbReference type="InterPro" id="IPR015424">
    <property type="entry name" value="PyrdxlP-dep_Trfase"/>
</dbReference>
<dbReference type="InterPro" id="IPR015421">
    <property type="entry name" value="PyrdxlP-dep_Trfase_major"/>
</dbReference>
<dbReference type="GO" id="GO:0004375">
    <property type="term" value="F:glycine dehydrogenase (decarboxylating) activity"/>
    <property type="evidence" value="ECO:0007669"/>
    <property type="project" value="UniProtKB-EC"/>
</dbReference>
<dbReference type="STRING" id="442562.Rumeso_00608"/>
<comment type="caution">
    <text evidence="7">The sequence shown here is derived from an EMBL/GenBank/DDBJ whole genome shotgun (WGS) entry which is preliminary data.</text>
</comment>
<dbReference type="GO" id="GO:0030170">
    <property type="term" value="F:pyridoxal phosphate binding"/>
    <property type="evidence" value="ECO:0007669"/>
    <property type="project" value="TreeGrafter"/>
</dbReference>
<dbReference type="Gene3D" id="3.40.640.10">
    <property type="entry name" value="Type I PLP-dependent aspartate aminotransferase-like (Major domain)"/>
    <property type="match status" value="2"/>
</dbReference>
<evidence type="ECO:0000256" key="3">
    <source>
        <dbReference type="ARBA" id="ARBA00023002"/>
    </source>
</evidence>
<dbReference type="PATRIC" id="fig|442562.3.peg.607"/>
<dbReference type="GO" id="GO:0005960">
    <property type="term" value="C:glycine cleavage complex"/>
    <property type="evidence" value="ECO:0007669"/>
    <property type="project" value="TreeGrafter"/>
</dbReference>
<dbReference type="SUPFAM" id="SSF53383">
    <property type="entry name" value="PLP-dependent transferases"/>
    <property type="match status" value="2"/>
</dbReference>
<dbReference type="EC" id="1.4.4.2" evidence="2"/>
<dbReference type="AlphaFoldDB" id="A0A017HU14"/>
<evidence type="ECO:0000313" key="8">
    <source>
        <dbReference type="Proteomes" id="UP000019666"/>
    </source>
</evidence>
<gene>
    <name evidence="7" type="ORF">Rumeso_00608</name>
</gene>
<evidence type="ECO:0000256" key="5">
    <source>
        <dbReference type="SAM" id="MobiDB-lite"/>
    </source>
</evidence>
<evidence type="ECO:0000256" key="2">
    <source>
        <dbReference type="ARBA" id="ARBA00012134"/>
    </source>
</evidence>
<dbReference type="PANTHER" id="PTHR11773:SF1">
    <property type="entry name" value="GLYCINE DEHYDROGENASE (DECARBOXYLATING), MITOCHONDRIAL"/>
    <property type="match status" value="1"/>
</dbReference>
<dbReference type="FunFam" id="3.40.640.10:FF:000005">
    <property type="entry name" value="Glycine dehydrogenase (decarboxylating), mitochondrial"/>
    <property type="match status" value="1"/>
</dbReference>
<dbReference type="InterPro" id="IPR049315">
    <property type="entry name" value="GDC-P_N"/>
</dbReference>
<evidence type="ECO:0000313" key="7">
    <source>
        <dbReference type="EMBL" id="EYD77881.1"/>
    </source>
</evidence>
<dbReference type="Proteomes" id="UP000019666">
    <property type="component" value="Unassembled WGS sequence"/>
</dbReference>
<feature type="region of interest" description="Disordered" evidence="5">
    <location>
        <begin position="589"/>
        <end position="638"/>
    </location>
</feature>
<accession>A0A017HU14</accession>
<name>A0A017HU14_9RHOB</name>
<feature type="compositionally biased region" description="Basic residues" evidence="5">
    <location>
        <begin position="599"/>
        <end position="616"/>
    </location>
</feature>
<reference evidence="7 8" key="1">
    <citation type="submission" date="2013-02" db="EMBL/GenBank/DDBJ databases">
        <authorList>
            <person name="Fiebig A."/>
            <person name="Goeker M."/>
            <person name="Klenk H.-P.P."/>
        </authorList>
    </citation>
    <scope>NUCLEOTIDE SEQUENCE [LARGE SCALE GENOMIC DNA]</scope>
    <source>
        <strain evidence="7 8">DSM 19309</strain>
    </source>
</reference>
<dbReference type="CDD" id="cd00613">
    <property type="entry name" value="GDC-P"/>
    <property type="match status" value="1"/>
</dbReference>
<dbReference type="GO" id="GO:0019464">
    <property type="term" value="P:glycine decarboxylation via glycine cleavage system"/>
    <property type="evidence" value="ECO:0007669"/>
    <property type="project" value="TreeGrafter"/>
</dbReference>
<dbReference type="InterPro" id="IPR015422">
    <property type="entry name" value="PyrdxlP-dep_Trfase_small"/>
</dbReference>
<comment type="catalytic activity">
    <reaction evidence="4">
        <text>N(6)-[(R)-lipoyl]-L-lysyl-[glycine-cleavage complex H protein] + glycine + H(+) = N(6)-[(R)-S(8)-aminomethyldihydrolipoyl]-L-lysyl-[glycine-cleavage complex H protein] + CO2</text>
        <dbReference type="Rhea" id="RHEA:24304"/>
        <dbReference type="Rhea" id="RHEA-COMP:10494"/>
        <dbReference type="Rhea" id="RHEA-COMP:10495"/>
        <dbReference type="ChEBI" id="CHEBI:15378"/>
        <dbReference type="ChEBI" id="CHEBI:16526"/>
        <dbReference type="ChEBI" id="CHEBI:57305"/>
        <dbReference type="ChEBI" id="CHEBI:83099"/>
        <dbReference type="ChEBI" id="CHEBI:83143"/>
        <dbReference type="EC" id="1.4.4.2"/>
    </reaction>
</comment>
<dbReference type="EMBL" id="AOSK01000021">
    <property type="protein sequence ID" value="EYD77881.1"/>
    <property type="molecule type" value="Genomic_DNA"/>
</dbReference>
<dbReference type="Pfam" id="PF02347">
    <property type="entry name" value="GDC-P"/>
    <property type="match status" value="1"/>
</dbReference>
<proteinExistence type="predicted"/>
<dbReference type="GO" id="GO:0005829">
    <property type="term" value="C:cytosol"/>
    <property type="evidence" value="ECO:0007669"/>
    <property type="project" value="TreeGrafter"/>
</dbReference>
<dbReference type="Gene3D" id="3.90.1150.10">
    <property type="entry name" value="Aspartate Aminotransferase, domain 1"/>
    <property type="match status" value="1"/>
</dbReference>
<organism evidence="7 8">
    <name type="scientific">Rubellimicrobium mesophilum DSM 19309</name>
    <dbReference type="NCBI Taxonomy" id="442562"/>
    <lineage>
        <taxon>Bacteria</taxon>
        <taxon>Pseudomonadati</taxon>
        <taxon>Pseudomonadota</taxon>
        <taxon>Alphaproteobacteria</taxon>
        <taxon>Rhodobacterales</taxon>
        <taxon>Roseobacteraceae</taxon>
        <taxon>Rubellimicrobium</taxon>
    </lineage>
</organism>
<dbReference type="InterPro" id="IPR020581">
    <property type="entry name" value="GDC_P"/>
</dbReference>
<dbReference type="HOGENOM" id="CLU_004620_0_1_5"/>
<evidence type="ECO:0000256" key="1">
    <source>
        <dbReference type="ARBA" id="ARBA00003788"/>
    </source>
</evidence>
<evidence type="ECO:0000256" key="4">
    <source>
        <dbReference type="ARBA" id="ARBA00049026"/>
    </source>
</evidence>
<protein>
    <recommendedName>
        <fullName evidence="2">glycine dehydrogenase (aminomethyl-transferring)</fullName>
        <ecNumber evidence="2">1.4.4.2</ecNumber>
    </recommendedName>
</protein>
<keyword evidence="3 7" id="KW-0560">Oxidoreductase</keyword>
<comment type="function">
    <text evidence="1">The glycine cleavage system catalyzes the degradation of glycine. The P protein binds the alpha-amino group of glycine through its pyridoxal phosphate cofactor; CO(2) is released and the remaining methylamine moiety is then transferred to the lipoamide cofactor of the H protein.</text>
</comment>
<feature type="domain" description="Glycine cleavage system P-protein N-terminal" evidence="6">
    <location>
        <begin position="16"/>
        <end position="438"/>
    </location>
</feature>
<sequence length="638" mass="70071">MPWQPTDYDPDDFANRRHIGPSPSEMEEMLRVVGTESLDALIDETIPASIRQDAPLSWAPLTEAGLLQKMREVAAKNRVMTSLIGQGYYGTFTPPAIQRNILENPAWYTAYTPYQPEIAQGRLEALLNFQTMVADLTGLPVANASLLDEATAAAEAMTMAERSAKSKARAFFVADDLHPQTVAVIRTRAMPLGIEVIVGPSETLDPSRVFGAIFQYPGTYGHIRDLSADIARLHEANALAIVATDLLALTLLKEPGAMGADIAVGSAQRFGVPMGYGGPHAAFLSCRDALKRSMPGRIVGVSVDARGNRAYRLALQTREQHIRREKATSNVCTAQALLAVMASMYAVFHGPLGLRAMAERVHISTQRLARALRAAGARVSPEHFFDTITVEVGVGQAGILAAARAEGLNFRKIGNDCVGISLDETTDENVLLRVLRAFGIDAAAPHRGEVAIPEGLQRQSDYLTHPVFHMNRAESEMMRYMRRLSDRDLALDRAMIPLGSCTMKLNAAAEMMPITWPEFGQIHPFVPRDQARGYQEAIEDLSRKLCEITGYEAFSMQPNSGAQGEYAGLLTIQAYHRAKGDHDRKVCLIPTSAHGTNPPRRRWREWRWSSSRRRRTATSTSRTSARRPRPRGAASPPA</sequence>
<keyword evidence="8" id="KW-1185">Reference proteome</keyword>
<feature type="region of interest" description="Disordered" evidence="5">
    <location>
        <begin position="1"/>
        <end position="22"/>
    </location>
</feature>